<name>A0A9N9LIM7_9HELO</name>
<feature type="compositionally biased region" description="Acidic residues" evidence="1">
    <location>
        <begin position="82"/>
        <end position="108"/>
    </location>
</feature>
<gene>
    <name evidence="2" type="ORF">HYALB_00000032</name>
</gene>
<feature type="compositionally biased region" description="Basic and acidic residues" evidence="1">
    <location>
        <begin position="64"/>
        <end position="81"/>
    </location>
</feature>
<sequence>MLRYYADPGASIGIGIVVVTFAARLGEDEIGNEYQYGVDQPADNPAEEDDEPGDGNQDEFQDENQERSQEAGDDFNLKEEHEDPADPYNEENGEQEPSNEDSWDDIPIEDTVNPQSENAEPSDDMNQPEETTEELGYGESNDTLSDPNSWENGEESEQVMSEEISPDASIESTPDNEEQKQAQQIVQAVENNNLGPEGDGVANLIKRAKMALIF</sequence>
<dbReference type="Proteomes" id="UP000701801">
    <property type="component" value="Unassembled WGS sequence"/>
</dbReference>
<dbReference type="EMBL" id="CAJVRM010000068">
    <property type="protein sequence ID" value="CAG8973271.1"/>
    <property type="molecule type" value="Genomic_DNA"/>
</dbReference>
<organism evidence="2 3">
    <name type="scientific">Hymenoscyphus albidus</name>
    <dbReference type="NCBI Taxonomy" id="595503"/>
    <lineage>
        <taxon>Eukaryota</taxon>
        <taxon>Fungi</taxon>
        <taxon>Dikarya</taxon>
        <taxon>Ascomycota</taxon>
        <taxon>Pezizomycotina</taxon>
        <taxon>Leotiomycetes</taxon>
        <taxon>Helotiales</taxon>
        <taxon>Helotiaceae</taxon>
        <taxon>Hymenoscyphus</taxon>
    </lineage>
</organism>
<dbReference type="AlphaFoldDB" id="A0A9N9LIM7"/>
<protein>
    <submittedName>
        <fullName evidence="2">Uncharacterized protein</fullName>
    </submittedName>
</protein>
<reference evidence="2" key="1">
    <citation type="submission" date="2021-07" db="EMBL/GenBank/DDBJ databases">
        <authorList>
            <person name="Durling M."/>
        </authorList>
    </citation>
    <scope>NUCLEOTIDE SEQUENCE</scope>
</reference>
<feature type="compositionally biased region" description="Acidic residues" evidence="1">
    <location>
        <begin position="45"/>
        <end position="63"/>
    </location>
</feature>
<evidence type="ECO:0000256" key="1">
    <source>
        <dbReference type="SAM" id="MobiDB-lite"/>
    </source>
</evidence>
<comment type="caution">
    <text evidence="2">The sequence shown here is derived from an EMBL/GenBank/DDBJ whole genome shotgun (WGS) entry which is preliminary data.</text>
</comment>
<feature type="compositionally biased region" description="Acidic residues" evidence="1">
    <location>
        <begin position="120"/>
        <end position="133"/>
    </location>
</feature>
<dbReference type="OrthoDB" id="10473264at2759"/>
<feature type="region of interest" description="Disordered" evidence="1">
    <location>
        <begin position="32"/>
        <end position="200"/>
    </location>
</feature>
<proteinExistence type="predicted"/>
<keyword evidence="3" id="KW-1185">Reference proteome</keyword>
<feature type="compositionally biased region" description="Polar residues" evidence="1">
    <location>
        <begin position="181"/>
        <end position="194"/>
    </location>
</feature>
<feature type="compositionally biased region" description="Polar residues" evidence="1">
    <location>
        <begin position="140"/>
        <end position="151"/>
    </location>
</feature>
<accession>A0A9N9LIM7</accession>
<evidence type="ECO:0000313" key="3">
    <source>
        <dbReference type="Proteomes" id="UP000701801"/>
    </source>
</evidence>
<evidence type="ECO:0000313" key="2">
    <source>
        <dbReference type="EMBL" id="CAG8973271.1"/>
    </source>
</evidence>